<organism evidence="3 4">
    <name type="scientific">Wolfiporia cocos (strain MD-104)</name>
    <name type="common">Brown rot fungus</name>
    <dbReference type="NCBI Taxonomy" id="742152"/>
    <lineage>
        <taxon>Eukaryota</taxon>
        <taxon>Fungi</taxon>
        <taxon>Dikarya</taxon>
        <taxon>Basidiomycota</taxon>
        <taxon>Agaricomycotina</taxon>
        <taxon>Agaricomycetes</taxon>
        <taxon>Polyporales</taxon>
        <taxon>Phaeolaceae</taxon>
        <taxon>Wolfiporia</taxon>
    </lineage>
</organism>
<name>A0A2H3JJJ0_WOLCO</name>
<protein>
    <recommendedName>
        <fullName evidence="2">DUF6533 domain-containing protein</fullName>
    </recommendedName>
</protein>
<reference evidence="3 4" key="1">
    <citation type="journal article" date="2012" name="Science">
        <title>The Paleozoic origin of enzymatic lignin decomposition reconstructed from 31 fungal genomes.</title>
        <authorList>
            <person name="Floudas D."/>
            <person name="Binder M."/>
            <person name="Riley R."/>
            <person name="Barry K."/>
            <person name="Blanchette R.A."/>
            <person name="Henrissat B."/>
            <person name="Martinez A.T."/>
            <person name="Otillar R."/>
            <person name="Spatafora J.W."/>
            <person name="Yadav J.S."/>
            <person name="Aerts A."/>
            <person name="Benoit I."/>
            <person name="Boyd A."/>
            <person name="Carlson A."/>
            <person name="Copeland A."/>
            <person name="Coutinho P.M."/>
            <person name="de Vries R.P."/>
            <person name="Ferreira P."/>
            <person name="Findley K."/>
            <person name="Foster B."/>
            <person name="Gaskell J."/>
            <person name="Glotzer D."/>
            <person name="Gorecki P."/>
            <person name="Heitman J."/>
            <person name="Hesse C."/>
            <person name="Hori C."/>
            <person name="Igarashi K."/>
            <person name="Jurgens J.A."/>
            <person name="Kallen N."/>
            <person name="Kersten P."/>
            <person name="Kohler A."/>
            <person name="Kuees U."/>
            <person name="Kumar T.K.A."/>
            <person name="Kuo A."/>
            <person name="LaButti K."/>
            <person name="Larrondo L.F."/>
            <person name="Lindquist E."/>
            <person name="Ling A."/>
            <person name="Lombard V."/>
            <person name="Lucas S."/>
            <person name="Lundell T."/>
            <person name="Martin R."/>
            <person name="McLaughlin D.J."/>
            <person name="Morgenstern I."/>
            <person name="Morin E."/>
            <person name="Murat C."/>
            <person name="Nagy L.G."/>
            <person name="Nolan M."/>
            <person name="Ohm R.A."/>
            <person name="Patyshakuliyeva A."/>
            <person name="Rokas A."/>
            <person name="Ruiz-Duenas F.J."/>
            <person name="Sabat G."/>
            <person name="Salamov A."/>
            <person name="Samejima M."/>
            <person name="Schmutz J."/>
            <person name="Slot J.C."/>
            <person name="St John F."/>
            <person name="Stenlid J."/>
            <person name="Sun H."/>
            <person name="Sun S."/>
            <person name="Syed K."/>
            <person name="Tsang A."/>
            <person name="Wiebenga A."/>
            <person name="Young D."/>
            <person name="Pisabarro A."/>
            <person name="Eastwood D.C."/>
            <person name="Martin F."/>
            <person name="Cullen D."/>
            <person name="Grigoriev I.V."/>
            <person name="Hibbett D.S."/>
        </authorList>
    </citation>
    <scope>NUCLEOTIDE SEQUENCE [LARGE SCALE GENOMIC DNA]</scope>
    <source>
        <strain evidence="3 4">MD-104</strain>
    </source>
</reference>
<accession>A0A2H3JJJ0</accession>
<feature type="non-terminal residue" evidence="3">
    <location>
        <position position="1"/>
    </location>
</feature>
<sequence length="102" mass="11406">LILYDYSLTLGQEIRLIWTRKSRSKSPIALFMLNRCVMISVAVAYILLIPWINATVTVSIAVSLTYILPVVSALRVYAITQQRWLLTTVAMLLGLAPVAIDI</sequence>
<evidence type="ECO:0000313" key="4">
    <source>
        <dbReference type="Proteomes" id="UP000218811"/>
    </source>
</evidence>
<dbReference type="InterPro" id="IPR045340">
    <property type="entry name" value="DUF6533"/>
</dbReference>
<feature type="transmembrane region" description="Helical" evidence="1">
    <location>
        <begin position="28"/>
        <end position="52"/>
    </location>
</feature>
<dbReference type="OrthoDB" id="2803471at2759"/>
<dbReference type="Pfam" id="PF20151">
    <property type="entry name" value="DUF6533"/>
    <property type="match status" value="1"/>
</dbReference>
<feature type="domain" description="DUF6533" evidence="2">
    <location>
        <begin position="1"/>
        <end position="39"/>
    </location>
</feature>
<dbReference type="EMBL" id="KB467943">
    <property type="protein sequence ID" value="PCH38949.1"/>
    <property type="molecule type" value="Genomic_DNA"/>
</dbReference>
<feature type="non-terminal residue" evidence="3">
    <location>
        <position position="102"/>
    </location>
</feature>
<evidence type="ECO:0000256" key="1">
    <source>
        <dbReference type="SAM" id="Phobius"/>
    </source>
</evidence>
<dbReference type="Proteomes" id="UP000218811">
    <property type="component" value="Unassembled WGS sequence"/>
</dbReference>
<keyword evidence="1" id="KW-1133">Transmembrane helix</keyword>
<evidence type="ECO:0000313" key="3">
    <source>
        <dbReference type="EMBL" id="PCH38949.1"/>
    </source>
</evidence>
<evidence type="ECO:0000259" key="2">
    <source>
        <dbReference type="Pfam" id="PF20151"/>
    </source>
</evidence>
<gene>
    <name evidence="3" type="ORF">WOLCODRAFT_52695</name>
</gene>
<feature type="transmembrane region" description="Helical" evidence="1">
    <location>
        <begin position="84"/>
        <end position="100"/>
    </location>
</feature>
<keyword evidence="1" id="KW-0472">Membrane</keyword>
<proteinExistence type="predicted"/>
<dbReference type="AlphaFoldDB" id="A0A2H3JJJ0"/>
<keyword evidence="4" id="KW-1185">Reference proteome</keyword>
<keyword evidence="1" id="KW-0812">Transmembrane</keyword>
<feature type="transmembrane region" description="Helical" evidence="1">
    <location>
        <begin position="58"/>
        <end position="77"/>
    </location>
</feature>